<dbReference type="InterPro" id="IPR026045">
    <property type="entry name" value="Ferric-bd"/>
</dbReference>
<evidence type="ECO:0000313" key="3">
    <source>
        <dbReference type="EMBL" id="RIH80592.1"/>
    </source>
</evidence>
<protein>
    <submittedName>
        <fullName evidence="3">Iron uptake protein A2</fullName>
    </submittedName>
</protein>
<dbReference type="OrthoDB" id="9791045at2"/>
<dbReference type="Proteomes" id="UP000265715">
    <property type="component" value="Unassembled WGS sequence"/>
</dbReference>
<dbReference type="CDD" id="cd13544">
    <property type="entry name" value="PBP2_Fbp_like_1"/>
    <property type="match status" value="1"/>
</dbReference>
<dbReference type="GO" id="GO:0015888">
    <property type="term" value="P:thiamine transport"/>
    <property type="evidence" value="ECO:0007669"/>
    <property type="project" value="TreeGrafter"/>
</dbReference>
<dbReference type="PANTHER" id="PTHR30006:SF2">
    <property type="entry name" value="ABC TRANSPORTER SUBSTRATE-BINDING PROTEIN"/>
    <property type="match status" value="1"/>
</dbReference>
<dbReference type="PIRSF" id="PIRSF002825">
    <property type="entry name" value="CfbpA"/>
    <property type="match status" value="1"/>
</dbReference>
<keyword evidence="4" id="KW-1185">Reference proteome</keyword>
<dbReference type="GO" id="GO:0030975">
    <property type="term" value="F:thiamine binding"/>
    <property type="evidence" value="ECO:0007669"/>
    <property type="project" value="TreeGrafter"/>
</dbReference>
<gene>
    <name evidence="3" type="primary">futA2</name>
    <name evidence="3" type="ORF">Mterra_03483</name>
</gene>
<organism evidence="3 4">
    <name type="scientific">Calidithermus terrae</name>
    <dbReference type="NCBI Taxonomy" id="1408545"/>
    <lineage>
        <taxon>Bacteria</taxon>
        <taxon>Thermotogati</taxon>
        <taxon>Deinococcota</taxon>
        <taxon>Deinococci</taxon>
        <taxon>Thermales</taxon>
        <taxon>Thermaceae</taxon>
        <taxon>Calidithermus</taxon>
    </lineage>
</organism>
<dbReference type="SUPFAM" id="SSF53850">
    <property type="entry name" value="Periplasmic binding protein-like II"/>
    <property type="match status" value="1"/>
</dbReference>
<reference evidence="3 4" key="1">
    <citation type="submission" date="2018-08" db="EMBL/GenBank/DDBJ databases">
        <title>Meiothermus terrae DSM 26712 genome sequencing project.</title>
        <authorList>
            <person name="Da Costa M.S."/>
            <person name="Albuquerque L."/>
            <person name="Raposo P."/>
            <person name="Froufe H.J.C."/>
            <person name="Barroso C.S."/>
            <person name="Egas C."/>
        </authorList>
    </citation>
    <scope>NUCLEOTIDE SEQUENCE [LARGE SCALE GENOMIC DNA]</scope>
    <source>
        <strain evidence="3 4">DSM 26712</strain>
    </source>
</reference>
<dbReference type="GO" id="GO:0030976">
    <property type="term" value="F:thiamine pyrophosphate binding"/>
    <property type="evidence" value="ECO:0007669"/>
    <property type="project" value="TreeGrafter"/>
</dbReference>
<proteinExistence type="predicted"/>
<name>A0A399EEH0_9DEIN</name>
<evidence type="ECO:0000256" key="1">
    <source>
        <dbReference type="ARBA" id="ARBA00022729"/>
    </source>
</evidence>
<feature type="chain" id="PRO_5017395004" evidence="2">
    <location>
        <begin position="26"/>
        <end position="341"/>
    </location>
</feature>
<keyword evidence="1 2" id="KW-0732">Signal</keyword>
<sequence>MANRIARALRLIPVAALGLVGFASAQQRVVNVLCSPDLAWCEALGPAFKQATGIDLRFVRLSSGEGLARLRAEASRPQFDVWFGGTGDPHLIAFNEGLTEFYKPKAWNDIREDLRKAVGETYIPLYTGAIGFVVNPQVLQRRNLPEPKRWTDLADPRYKGLIAMPDPNTSGTGYTILATLVQIYGEDQAFSLLAKIHRNIAQYTRSGSAPGQLAGRGDVAIAIQFAHDGVKFAMEGFPLKIYFPLEGVGYEIGGLSLIKGAPNREAAIRFIEWALTPEAQAIAAKAGSLQIQSNKKTPVPPNSPKLASITLIKYDFAKYGSTDVRNRIVGRWTKDIFPQPR</sequence>
<dbReference type="RefSeq" id="WP_119316384.1">
    <property type="nucleotide sequence ID" value="NZ_QXDL01000222.1"/>
</dbReference>
<dbReference type="EMBL" id="QXDL01000222">
    <property type="protein sequence ID" value="RIH80592.1"/>
    <property type="molecule type" value="Genomic_DNA"/>
</dbReference>
<dbReference type="Pfam" id="PF13343">
    <property type="entry name" value="SBP_bac_6"/>
    <property type="match status" value="1"/>
</dbReference>
<dbReference type="PANTHER" id="PTHR30006">
    <property type="entry name" value="THIAMINE-BINDING PERIPLASMIC PROTEIN-RELATED"/>
    <property type="match status" value="1"/>
</dbReference>
<comment type="caution">
    <text evidence="3">The sequence shown here is derived from an EMBL/GenBank/DDBJ whole genome shotgun (WGS) entry which is preliminary data.</text>
</comment>
<feature type="signal peptide" evidence="2">
    <location>
        <begin position="1"/>
        <end position="25"/>
    </location>
</feature>
<dbReference type="Gene3D" id="3.40.190.10">
    <property type="entry name" value="Periplasmic binding protein-like II"/>
    <property type="match status" value="2"/>
</dbReference>
<dbReference type="AlphaFoldDB" id="A0A399EEH0"/>
<dbReference type="GO" id="GO:0030288">
    <property type="term" value="C:outer membrane-bounded periplasmic space"/>
    <property type="evidence" value="ECO:0007669"/>
    <property type="project" value="TreeGrafter"/>
</dbReference>
<accession>A0A399EEH0</accession>
<evidence type="ECO:0000256" key="2">
    <source>
        <dbReference type="SAM" id="SignalP"/>
    </source>
</evidence>
<evidence type="ECO:0000313" key="4">
    <source>
        <dbReference type="Proteomes" id="UP000265715"/>
    </source>
</evidence>